<sequence>MLKLFSGSANRKLSQEVSKLLKISISDAEVTRFGNSEVKVTIREKVKNQTCVVIQPTSNPTDSNVVELLFFCDALRRQEAKKVIGYIPWFGYAKQDIQHRPGECVSVNVIIRMLESIGFFKIYTVDLHDEATGGVFSIPFKNLSALPLLAKHIAEYFTSKKIDLKKVALVSPDQGAVEKVRNFGETFYGTSNFSEAVIEKKRNLNIAHKAKPLDLYGDVRDKICLIVDDMVVSGSTILPAVDLCLERGAKKVYVAAVHHDFTKDAPKLLQKSKLERFFTTNSIHLNNDQKFPKLEEISIASIIADELKNYV</sequence>
<evidence type="ECO:0000256" key="7">
    <source>
        <dbReference type="ARBA" id="ARBA00022840"/>
    </source>
</evidence>
<evidence type="ECO:0000256" key="5">
    <source>
        <dbReference type="ARBA" id="ARBA00022741"/>
    </source>
</evidence>
<dbReference type="SMART" id="SM01400">
    <property type="entry name" value="Pribosyltran_N"/>
    <property type="match status" value="1"/>
</dbReference>
<keyword evidence="7" id="KW-0067">ATP-binding</keyword>
<comment type="caution">
    <text evidence="11">The sequence shown here is derived from an EMBL/GenBank/DDBJ whole genome shotgun (WGS) entry which is preliminary data.</text>
</comment>
<dbReference type="GO" id="GO:0006164">
    <property type="term" value="P:purine nucleotide biosynthetic process"/>
    <property type="evidence" value="ECO:0007669"/>
    <property type="project" value="TreeGrafter"/>
</dbReference>
<dbReference type="GO" id="GO:0006015">
    <property type="term" value="P:5-phosphoribose 1-diphosphate biosynthetic process"/>
    <property type="evidence" value="ECO:0007669"/>
    <property type="project" value="TreeGrafter"/>
</dbReference>
<dbReference type="CDD" id="cd06223">
    <property type="entry name" value="PRTases_typeI"/>
    <property type="match status" value="1"/>
</dbReference>
<dbReference type="GO" id="GO:0000287">
    <property type="term" value="F:magnesium ion binding"/>
    <property type="evidence" value="ECO:0007669"/>
    <property type="project" value="InterPro"/>
</dbReference>
<keyword evidence="6" id="KW-0418">Kinase</keyword>
<dbReference type="GO" id="GO:0016301">
    <property type="term" value="F:kinase activity"/>
    <property type="evidence" value="ECO:0007669"/>
    <property type="project" value="UniProtKB-KW"/>
</dbReference>
<evidence type="ECO:0000256" key="2">
    <source>
        <dbReference type="ARBA" id="ARBA00022679"/>
    </source>
</evidence>
<dbReference type="InterPro" id="IPR029057">
    <property type="entry name" value="PRTase-like"/>
</dbReference>
<evidence type="ECO:0000256" key="4">
    <source>
        <dbReference type="ARBA" id="ARBA00022727"/>
    </source>
</evidence>
<feature type="domain" description="Ribose-phosphate pyrophosphokinase N-terminal" evidence="10">
    <location>
        <begin position="2"/>
        <end position="118"/>
    </location>
</feature>
<dbReference type="PANTHER" id="PTHR10210:SF32">
    <property type="entry name" value="RIBOSE-PHOSPHATE PYROPHOSPHOKINASE 2"/>
    <property type="match status" value="1"/>
</dbReference>
<evidence type="ECO:0000256" key="8">
    <source>
        <dbReference type="ARBA" id="ARBA00022842"/>
    </source>
</evidence>
<evidence type="ECO:0000313" key="12">
    <source>
        <dbReference type="Proteomes" id="UP000177913"/>
    </source>
</evidence>
<dbReference type="GO" id="GO:0005737">
    <property type="term" value="C:cytoplasm"/>
    <property type="evidence" value="ECO:0007669"/>
    <property type="project" value="TreeGrafter"/>
</dbReference>
<accession>A0A1F7GZU8</accession>
<comment type="catalytic activity">
    <reaction evidence="9">
        <text>D-ribose 5-phosphate + ATP = 5-phospho-alpha-D-ribose 1-diphosphate + AMP + H(+)</text>
        <dbReference type="Rhea" id="RHEA:15609"/>
        <dbReference type="ChEBI" id="CHEBI:15378"/>
        <dbReference type="ChEBI" id="CHEBI:30616"/>
        <dbReference type="ChEBI" id="CHEBI:58017"/>
        <dbReference type="ChEBI" id="CHEBI:78346"/>
        <dbReference type="ChEBI" id="CHEBI:456215"/>
        <dbReference type="EC" id="2.7.6.1"/>
    </reaction>
</comment>
<keyword evidence="3" id="KW-0479">Metal-binding</keyword>
<gene>
    <name evidence="11" type="ORF">A3C25_01585</name>
</gene>
<dbReference type="EMBL" id="MFZO01000031">
    <property type="protein sequence ID" value="OGK24650.1"/>
    <property type="molecule type" value="Genomic_DNA"/>
</dbReference>
<evidence type="ECO:0000256" key="1">
    <source>
        <dbReference type="ARBA" id="ARBA00013247"/>
    </source>
</evidence>
<dbReference type="GO" id="GO:0005524">
    <property type="term" value="F:ATP binding"/>
    <property type="evidence" value="ECO:0007669"/>
    <property type="project" value="UniProtKB-KW"/>
</dbReference>
<evidence type="ECO:0000256" key="9">
    <source>
        <dbReference type="ARBA" id="ARBA00049535"/>
    </source>
</evidence>
<evidence type="ECO:0000256" key="3">
    <source>
        <dbReference type="ARBA" id="ARBA00022723"/>
    </source>
</evidence>
<keyword evidence="8" id="KW-0460">Magnesium</keyword>
<keyword evidence="2" id="KW-0808">Transferase</keyword>
<keyword evidence="5" id="KW-0547">Nucleotide-binding</keyword>
<proteinExistence type="predicted"/>
<dbReference type="Pfam" id="PF14572">
    <property type="entry name" value="Pribosyl_synth"/>
    <property type="match status" value="1"/>
</dbReference>
<dbReference type="NCBIfam" id="TIGR01251">
    <property type="entry name" value="ribP_PPkin"/>
    <property type="match status" value="1"/>
</dbReference>
<dbReference type="Pfam" id="PF13793">
    <property type="entry name" value="Pribosyltran_N"/>
    <property type="match status" value="1"/>
</dbReference>
<dbReference type="Proteomes" id="UP000177913">
    <property type="component" value="Unassembled WGS sequence"/>
</dbReference>
<dbReference type="FunFam" id="3.40.50.2020:FF:000007">
    <property type="entry name" value="Ribose-phosphate pyrophosphokinase"/>
    <property type="match status" value="1"/>
</dbReference>
<protein>
    <recommendedName>
        <fullName evidence="1">ribose-phosphate diphosphokinase</fullName>
        <ecNumber evidence="1">2.7.6.1</ecNumber>
    </recommendedName>
</protein>
<name>A0A1F7GZU8_9BACT</name>
<dbReference type="InterPro" id="IPR005946">
    <property type="entry name" value="Rib-P_diPkinase"/>
</dbReference>
<reference evidence="11 12" key="1">
    <citation type="journal article" date="2016" name="Nat. Commun.">
        <title>Thousands of microbial genomes shed light on interconnected biogeochemical processes in an aquifer system.</title>
        <authorList>
            <person name="Anantharaman K."/>
            <person name="Brown C.T."/>
            <person name="Hug L.A."/>
            <person name="Sharon I."/>
            <person name="Castelle C.J."/>
            <person name="Probst A.J."/>
            <person name="Thomas B.C."/>
            <person name="Singh A."/>
            <person name="Wilkins M.J."/>
            <person name="Karaoz U."/>
            <person name="Brodie E.L."/>
            <person name="Williams K.H."/>
            <person name="Hubbard S.S."/>
            <person name="Banfield J.F."/>
        </authorList>
    </citation>
    <scope>NUCLEOTIDE SEQUENCE [LARGE SCALE GENOMIC DNA]</scope>
</reference>
<dbReference type="InterPro" id="IPR029099">
    <property type="entry name" value="Pribosyltran_N"/>
</dbReference>
<dbReference type="Gene3D" id="3.40.50.2020">
    <property type="match status" value="2"/>
</dbReference>
<dbReference type="InterPro" id="IPR000836">
    <property type="entry name" value="PRTase_dom"/>
</dbReference>
<evidence type="ECO:0000256" key="6">
    <source>
        <dbReference type="ARBA" id="ARBA00022777"/>
    </source>
</evidence>
<evidence type="ECO:0000259" key="10">
    <source>
        <dbReference type="Pfam" id="PF13793"/>
    </source>
</evidence>
<dbReference type="GO" id="GO:0002189">
    <property type="term" value="C:ribose phosphate diphosphokinase complex"/>
    <property type="evidence" value="ECO:0007669"/>
    <property type="project" value="TreeGrafter"/>
</dbReference>
<keyword evidence="4" id="KW-0545">Nucleotide biosynthesis</keyword>
<dbReference type="SUPFAM" id="SSF53271">
    <property type="entry name" value="PRTase-like"/>
    <property type="match status" value="2"/>
</dbReference>
<organism evidence="11 12">
    <name type="scientific">Candidatus Roizmanbacteria bacterium RIFCSPHIGHO2_02_FULL_38_11</name>
    <dbReference type="NCBI Taxonomy" id="1802039"/>
    <lineage>
        <taxon>Bacteria</taxon>
        <taxon>Candidatus Roizmaniibacteriota</taxon>
    </lineage>
</organism>
<dbReference type="AlphaFoldDB" id="A0A1F7GZU8"/>
<dbReference type="EC" id="2.7.6.1" evidence="1"/>
<evidence type="ECO:0000313" key="11">
    <source>
        <dbReference type="EMBL" id="OGK24650.1"/>
    </source>
</evidence>
<dbReference type="GO" id="GO:0004749">
    <property type="term" value="F:ribose phosphate diphosphokinase activity"/>
    <property type="evidence" value="ECO:0007669"/>
    <property type="project" value="UniProtKB-EC"/>
</dbReference>
<dbReference type="PANTHER" id="PTHR10210">
    <property type="entry name" value="RIBOSE-PHOSPHATE DIPHOSPHOKINASE FAMILY MEMBER"/>
    <property type="match status" value="1"/>
</dbReference>